<dbReference type="PANTHER" id="PTHR41259">
    <property type="entry name" value="DOUBLE-STRAND BREAK REPAIR RAD50 ATPASE, PUTATIVE-RELATED"/>
    <property type="match status" value="1"/>
</dbReference>
<feature type="coiled-coil region" evidence="1">
    <location>
        <begin position="683"/>
        <end position="724"/>
    </location>
</feature>
<dbReference type="PANTHER" id="PTHR41259:SF1">
    <property type="entry name" value="DOUBLE-STRAND BREAK REPAIR RAD50 ATPASE, PUTATIVE-RELATED"/>
    <property type="match status" value="1"/>
</dbReference>
<organism evidence="5 6">
    <name type="scientific">Cohnella hashimotonis</name>
    <dbReference type="NCBI Taxonomy" id="2826895"/>
    <lineage>
        <taxon>Bacteria</taxon>
        <taxon>Bacillati</taxon>
        <taxon>Bacillota</taxon>
        <taxon>Bacilli</taxon>
        <taxon>Bacillales</taxon>
        <taxon>Paenibacillaceae</taxon>
        <taxon>Cohnella</taxon>
    </lineage>
</organism>
<dbReference type="Pfam" id="PF13514">
    <property type="entry name" value="AAA_27"/>
    <property type="match status" value="1"/>
</dbReference>
<gene>
    <name evidence="5" type="ORF">KB449_08255</name>
</gene>
<keyword evidence="3" id="KW-0472">Membrane</keyword>
<feature type="transmembrane region" description="Helical" evidence="3">
    <location>
        <begin position="536"/>
        <end position="557"/>
    </location>
</feature>
<dbReference type="InterPro" id="IPR038734">
    <property type="entry name" value="YhaN_AAA"/>
</dbReference>
<feature type="domain" description="YhaN AAA" evidence="4">
    <location>
        <begin position="1"/>
        <end position="206"/>
    </location>
</feature>
<dbReference type="EMBL" id="JAGRPV010000001">
    <property type="protein sequence ID" value="MDI4644950.1"/>
    <property type="molecule type" value="Genomic_DNA"/>
</dbReference>
<evidence type="ECO:0000256" key="1">
    <source>
        <dbReference type="SAM" id="Coils"/>
    </source>
</evidence>
<keyword evidence="3" id="KW-1133">Transmembrane helix</keyword>
<dbReference type="InterPro" id="IPR027417">
    <property type="entry name" value="P-loop_NTPase"/>
</dbReference>
<dbReference type="Proteomes" id="UP001161691">
    <property type="component" value="Unassembled WGS sequence"/>
</dbReference>
<feature type="coiled-coil region" evidence="1">
    <location>
        <begin position="214"/>
        <end position="248"/>
    </location>
</feature>
<dbReference type="SUPFAM" id="SSF52540">
    <property type="entry name" value="P-loop containing nucleoside triphosphate hydrolases"/>
    <property type="match status" value="1"/>
</dbReference>
<reference evidence="5" key="1">
    <citation type="submission" date="2023-04" db="EMBL/GenBank/DDBJ databases">
        <title>Comparative genomic analysis of Cohnella hashimotonis sp. nov., isolated from the International Space Station.</title>
        <authorList>
            <person name="Venkateswaran K."/>
            <person name="Simpson A."/>
        </authorList>
    </citation>
    <scope>NUCLEOTIDE SEQUENCE</scope>
    <source>
        <strain evidence="5">F6_2S_P_1</strain>
    </source>
</reference>
<accession>A0ABT6TF85</accession>
<proteinExistence type="predicted"/>
<sequence>MYIEELHIDGFGPLAGVRLRFDAQAIVIWGPNEAGKSTLLRFMRSMLYGFATRAQLPERGEPVGGGRHGGRLVLRDERGRQRILERYADAPQRKGAPVATLREAEGGERRLTQAEVERLLLGGVSEQLFRQLYAVSLDELHELRSLKGDEIGNFLYHAGMAGGAALTAAGKRLRAEMDRLYRPKGSIQEMGELLARIRELESRLRQGRQGLGAYQEALERLAALNDRAAELERALPQLRAKAAEAQGALDGREWWLRASSLRAEEEAIAEALTAEMRSAEPLPAEAAAEWRQLSERKASAGDAARQAAAERGRLEAEYAGLSWDERLVDRAGELAAMDVRGDALEARRGELAGLESDIRLAEEAAAAALLRLGPGWREADAEAVAALGEREEARVIGERLAEEERRRELLAAEAQRLRRQLAAFDQEAERRIGQAAGSRRGVYRFKPDTRDGLLHAWHRLDDALQAAEAARRECAWAASAAEAAGLGAQAAAAHVLVAENDHEVNMRADRGGGRRTAGSGRGRGRSNRRNNASRPGISYAAVLLLAAGAAAALIAALVSRDGRFAYAALAAALAIGSCTAAWAWRRPTGAASGAGLDPAAANALLRRLAAAREAERRTRSQAGDALRQLLAQREAEAEAAASLDPEAAAFDESEGASEAGAAGELRLRLRDEVYGELDRLGEAEAEQGRLAERQARREALARELAGAESELAETVEALRAVRADWSAWLAARRLPAQLQPAALPELGQLAEQALQQLRQRARLAARADALRAERDAFRAAVAALLAACPPAAHSGGDAALAVKLLHREAREQLDIAAAARGLEERLRQAAAAEAAAMSALETAEAAASAVIRAAGADSEDAYALRLEADGRRRILRRERAEAELRLSAGRGEAELQSLLDLLEAHDEGKLAMLAEEAREAVSSCEAERAEVLDARGRLSEQLERLRREAETEETAFELEEQQAELERLAERYTLLAATAELIRRTRVTFEEERQPAVLRQASAYFAELTEGRYTRIAVPGDTPDLLAETEDRRIVGSAFLSRGTQEQLYLSLRLALAGAASREQALPLLLDDLFVHYDEARLKRCVNVLNQLAENRQVLLFTCHRHVAETLSAGMPGSQLLKLTKLTARQDDNRGLSES</sequence>
<keyword evidence="3" id="KW-0812">Transmembrane</keyword>
<dbReference type="RefSeq" id="WP_282907918.1">
    <property type="nucleotide sequence ID" value="NZ_JAGRPV010000001.1"/>
</dbReference>
<feature type="region of interest" description="Disordered" evidence="2">
    <location>
        <begin position="507"/>
        <end position="532"/>
    </location>
</feature>
<feature type="coiled-coil region" evidence="1">
    <location>
        <begin position="914"/>
        <end position="978"/>
    </location>
</feature>
<evidence type="ECO:0000259" key="4">
    <source>
        <dbReference type="Pfam" id="PF13514"/>
    </source>
</evidence>
<feature type="transmembrane region" description="Helical" evidence="3">
    <location>
        <begin position="564"/>
        <end position="584"/>
    </location>
</feature>
<evidence type="ECO:0000256" key="2">
    <source>
        <dbReference type="SAM" id="MobiDB-lite"/>
    </source>
</evidence>
<evidence type="ECO:0000313" key="5">
    <source>
        <dbReference type="EMBL" id="MDI4644950.1"/>
    </source>
</evidence>
<comment type="caution">
    <text evidence="5">The sequence shown here is derived from an EMBL/GenBank/DDBJ whole genome shotgun (WGS) entry which is preliminary data.</text>
</comment>
<name>A0ABT6TF85_9BACL</name>
<evidence type="ECO:0000313" key="6">
    <source>
        <dbReference type="Proteomes" id="UP001161691"/>
    </source>
</evidence>
<dbReference type="Gene3D" id="3.40.50.300">
    <property type="entry name" value="P-loop containing nucleotide triphosphate hydrolases"/>
    <property type="match status" value="2"/>
</dbReference>
<keyword evidence="1" id="KW-0175">Coiled coil</keyword>
<protein>
    <submittedName>
        <fullName evidence="5">AAA family ATPase</fullName>
    </submittedName>
</protein>
<keyword evidence="6" id="KW-1185">Reference proteome</keyword>
<feature type="coiled-coil region" evidence="1">
    <location>
        <begin position="400"/>
        <end position="427"/>
    </location>
</feature>
<evidence type="ECO:0000256" key="3">
    <source>
        <dbReference type="SAM" id="Phobius"/>
    </source>
</evidence>